<dbReference type="EnsemblPlants" id="OPUNC07G02050.1">
    <property type="protein sequence ID" value="OPUNC07G02050.1"/>
    <property type="gene ID" value="OPUNC07G02050"/>
</dbReference>
<keyword evidence="3" id="KW-1185">Reference proteome</keyword>
<feature type="region of interest" description="Disordered" evidence="1">
    <location>
        <begin position="33"/>
        <end position="176"/>
    </location>
</feature>
<feature type="compositionally biased region" description="Basic and acidic residues" evidence="1">
    <location>
        <begin position="62"/>
        <end position="75"/>
    </location>
</feature>
<organism evidence="2">
    <name type="scientific">Oryza punctata</name>
    <name type="common">Red rice</name>
    <dbReference type="NCBI Taxonomy" id="4537"/>
    <lineage>
        <taxon>Eukaryota</taxon>
        <taxon>Viridiplantae</taxon>
        <taxon>Streptophyta</taxon>
        <taxon>Embryophyta</taxon>
        <taxon>Tracheophyta</taxon>
        <taxon>Spermatophyta</taxon>
        <taxon>Magnoliopsida</taxon>
        <taxon>Liliopsida</taxon>
        <taxon>Poales</taxon>
        <taxon>Poaceae</taxon>
        <taxon>BOP clade</taxon>
        <taxon>Oryzoideae</taxon>
        <taxon>Oryzeae</taxon>
        <taxon>Oryzinae</taxon>
        <taxon>Oryza</taxon>
    </lineage>
</organism>
<name>A0A0E0LGS6_ORYPU</name>
<evidence type="ECO:0000313" key="2">
    <source>
        <dbReference type="EnsemblPlants" id="OPUNC07G02050.1"/>
    </source>
</evidence>
<reference evidence="2" key="1">
    <citation type="submission" date="2015-04" db="UniProtKB">
        <authorList>
            <consortium name="EnsemblPlants"/>
        </authorList>
    </citation>
    <scope>IDENTIFICATION</scope>
</reference>
<sequence>ECNVRPSPLTSPGCLAYPSRAAHSPAAAAAGIARVRHRRPSPAFAGVLNDVEQSRRRRRRRSEGSTRRKRQREEQALGGASYAQDEAAELNEAQEDASPREEAALVGVRRQQTEEPVLGRASNAQDEAAELSGAQENAPPREEVAAQILEPQPGVPLEDGDDHQDVESQGLPDSAT</sequence>
<dbReference type="OMA" id="GCLAYPS"/>
<dbReference type="Proteomes" id="UP000026962">
    <property type="component" value="Chromosome 7"/>
</dbReference>
<dbReference type="AlphaFoldDB" id="A0A0E0LGS6"/>
<protein>
    <submittedName>
        <fullName evidence="2">Uncharacterized protein</fullName>
    </submittedName>
</protein>
<dbReference type="Gramene" id="OPUNC07G02050.1">
    <property type="protein sequence ID" value="OPUNC07G02050.1"/>
    <property type="gene ID" value="OPUNC07G02050"/>
</dbReference>
<evidence type="ECO:0000313" key="3">
    <source>
        <dbReference type="Proteomes" id="UP000026962"/>
    </source>
</evidence>
<dbReference type="HOGENOM" id="CLU_1529021_0_0_1"/>
<evidence type="ECO:0000256" key="1">
    <source>
        <dbReference type="SAM" id="MobiDB-lite"/>
    </source>
</evidence>
<proteinExistence type="predicted"/>
<feature type="compositionally biased region" description="Acidic residues" evidence="1">
    <location>
        <begin position="86"/>
        <end position="95"/>
    </location>
</feature>
<accession>A0A0E0LGS6</accession>
<reference evidence="2" key="2">
    <citation type="submission" date="2018-05" db="EMBL/GenBank/DDBJ databases">
        <title>OpunRS2 (Oryza punctata Reference Sequence Version 2).</title>
        <authorList>
            <person name="Zhang J."/>
            <person name="Kudrna D."/>
            <person name="Lee S."/>
            <person name="Talag J."/>
            <person name="Welchert J."/>
            <person name="Wing R.A."/>
        </authorList>
    </citation>
    <scope>NUCLEOTIDE SEQUENCE [LARGE SCALE GENOMIC DNA]</scope>
</reference>